<name>A0ABW0FVX0_9CAUL</name>
<protein>
    <submittedName>
        <fullName evidence="2">MaoC family dehydratase</fullName>
    </submittedName>
</protein>
<reference evidence="3" key="1">
    <citation type="journal article" date="2019" name="Int. J. Syst. Evol. Microbiol.">
        <title>The Global Catalogue of Microorganisms (GCM) 10K type strain sequencing project: providing services to taxonomists for standard genome sequencing and annotation.</title>
        <authorList>
            <consortium name="The Broad Institute Genomics Platform"/>
            <consortium name="The Broad Institute Genome Sequencing Center for Infectious Disease"/>
            <person name="Wu L."/>
            <person name="Ma J."/>
        </authorList>
    </citation>
    <scope>NUCLEOTIDE SEQUENCE [LARGE SCALE GENOMIC DNA]</scope>
    <source>
        <strain evidence="3">JCM 12125</strain>
    </source>
</reference>
<evidence type="ECO:0000313" key="3">
    <source>
        <dbReference type="Proteomes" id="UP001596152"/>
    </source>
</evidence>
<feature type="region of interest" description="Disordered" evidence="1">
    <location>
        <begin position="1"/>
        <end position="26"/>
    </location>
</feature>
<proteinExistence type="predicted"/>
<gene>
    <name evidence="2" type="ORF">ACFPIE_15390</name>
</gene>
<evidence type="ECO:0000313" key="2">
    <source>
        <dbReference type="EMBL" id="MFC5345301.1"/>
    </source>
</evidence>
<dbReference type="Proteomes" id="UP001596152">
    <property type="component" value="Unassembled WGS sequence"/>
</dbReference>
<sequence length="191" mass="21492">MSASDAEGVGGTTAMTPLPATDGLKPMSPIQARQTRAFIDDLASEARPYWDMVEIGDELSRDLHLSAELVILYADGVEDFNPWYEGWRMNSWHIEGQSPFGGAIVPPLLVSHFVLSVQFDATRPFSIGSIHTFHDSEILEPILVGTTVRITTRAVEKFEKRGRRYVRHAVEVTDVEDNRVYFRETRDILSL</sequence>
<comment type="caution">
    <text evidence="2">The sequence shown here is derived from an EMBL/GenBank/DDBJ whole genome shotgun (WGS) entry which is preliminary data.</text>
</comment>
<dbReference type="SUPFAM" id="SSF54637">
    <property type="entry name" value="Thioesterase/thiol ester dehydrase-isomerase"/>
    <property type="match status" value="1"/>
</dbReference>
<organism evidence="2 3">
    <name type="scientific">Brevundimonas staleyi</name>
    <dbReference type="NCBI Taxonomy" id="74326"/>
    <lineage>
        <taxon>Bacteria</taxon>
        <taxon>Pseudomonadati</taxon>
        <taxon>Pseudomonadota</taxon>
        <taxon>Alphaproteobacteria</taxon>
        <taxon>Caulobacterales</taxon>
        <taxon>Caulobacteraceae</taxon>
        <taxon>Brevundimonas</taxon>
    </lineage>
</organism>
<dbReference type="RefSeq" id="WP_374039411.1">
    <property type="nucleotide sequence ID" value="NZ_CP169082.1"/>
</dbReference>
<accession>A0ABW0FVX0</accession>
<dbReference type="CDD" id="cd03441">
    <property type="entry name" value="R_hydratase_like"/>
    <property type="match status" value="1"/>
</dbReference>
<keyword evidence="3" id="KW-1185">Reference proteome</keyword>
<dbReference type="EMBL" id="JBHSLF010000045">
    <property type="protein sequence ID" value="MFC5345301.1"/>
    <property type="molecule type" value="Genomic_DNA"/>
</dbReference>
<dbReference type="InterPro" id="IPR029069">
    <property type="entry name" value="HotDog_dom_sf"/>
</dbReference>
<dbReference type="Gene3D" id="3.10.129.10">
    <property type="entry name" value="Hotdog Thioesterase"/>
    <property type="match status" value="1"/>
</dbReference>
<evidence type="ECO:0000256" key="1">
    <source>
        <dbReference type="SAM" id="MobiDB-lite"/>
    </source>
</evidence>